<name>A0A6M5YN35_9BACT</name>
<gene>
    <name evidence="1" type="ORF">FTUN_2303</name>
</gene>
<evidence type="ECO:0000313" key="2">
    <source>
        <dbReference type="Proteomes" id="UP000503447"/>
    </source>
</evidence>
<proteinExistence type="predicted"/>
<sequence>MPRRWRLTDDGDAVVRTLATTPGDLFVLHSRGDWVPPDEPSPAGVLRAVQNEPCTEAPFAAVLCEVL</sequence>
<reference evidence="2" key="1">
    <citation type="submission" date="2020-05" db="EMBL/GenBank/DDBJ databases">
        <title>Frigoriglobus tundricola gen. nov., sp. nov., a psychrotolerant cellulolytic planctomycete of the family Gemmataceae with two divergent copies of 16S rRNA gene.</title>
        <authorList>
            <person name="Kulichevskaya I.S."/>
            <person name="Ivanova A.A."/>
            <person name="Naumoff D.G."/>
            <person name="Beletsky A.V."/>
            <person name="Rijpstra W.I.C."/>
            <person name="Sinninghe Damste J.S."/>
            <person name="Mardanov A.V."/>
            <person name="Ravin N.V."/>
            <person name="Dedysh S.N."/>
        </authorList>
    </citation>
    <scope>NUCLEOTIDE SEQUENCE [LARGE SCALE GENOMIC DNA]</scope>
    <source>
        <strain evidence="2">PL17</strain>
    </source>
</reference>
<evidence type="ECO:0000313" key="1">
    <source>
        <dbReference type="EMBL" id="QJW94780.1"/>
    </source>
</evidence>
<dbReference type="Proteomes" id="UP000503447">
    <property type="component" value="Chromosome"/>
</dbReference>
<accession>A0A6M5YN35</accession>
<organism evidence="1 2">
    <name type="scientific">Frigoriglobus tundricola</name>
    <dbReference type="NCBI Taxonomy" id="2774151"/>
    <lineage>
        <taxon>Bacteria</taxon>
        <taxon>Pseudomonadati</taxon>
        <taxon>Planctomycetota</taxon>
        <taxon>Planctomycetia</taxon>
        <taxon>Gemmatales</taxon>
        <taxon>Gemmataceae</taxon>
        <taxon>Frigoriglobus</taxon>
    </lineage>
</organism>
<dbReference type="RefSeq" id="WP_171470701.1">
    <property type="nucleotide sequence ID" value="NZ_CP053452.2"/>
</dbReference>
<dbReference type="AlphaFoldDB" id="A0A6M5YN35"/>
<dbReference type="EMBL" id="CP053452">
    <property type="protein sequence ID" value="QJW94780.1"/>
    <property type="molecule type" value="Genomic_DNA"/>
</dbReference>
<protein>
    <submittedName>
        <fullName evidence="1">Uncharacterized protein</fullName>
    </submittedName>
</protein>
<dbReference type="KEGG" id="ftj:FTUN_2303"/>
<keyword evidence="2" id="KW-1185">Reference proteome</keyword>